<keyword evidence="2" id="KW-1185">Reference proteome</keyword>
<accession>A0A6A6AC17</accession>
<dbReference type="GeneID" id="54408553"/>
<proteinExistence type="predicted"/>
<organism evidence="1 2">
    <name type="scientific">Dothidotthia symphoricarpi CBS 119687</name>
    <dbReference type="NCBI Taxonomy" id="1392245"/>
    <lineage>
        <taxon>Eukaryota</taxon>
        <taxon>Fungi</taxon>
        <taxon>Dikarya</taxon>
        <taxon>Ascomycota</taxon>
        <taxon>Pezizomycotina</taxon>
        <taxon>Dothideomycetes</taxon>
        <taxon>Pleosporomycetidae</taxon>
        <taxon>Pleosporales</taxon>
        <taxon>Dothidotthiaceae</taxon>
        <taxon>Dothidotthia</taxon>
    </lineage>
</organism>
<evidence type="ECO:0000313" key="1">
    <source>
        <dbReference type="EMBL" id="KAF2129359.1"/>
    </source>
</evidence>
<gene>
    <name evidence="1" type="ORF">P153DRAFT_366758</name>
</gene>
<dbReference type="AlphaFoldDB" id="A0A6A6AC17"/>
<dbReference type="Proteomes" id="UP000799771">
    <property type="component" value="Unassembled WGS sequence"/>
</dbReference>
<reference evidence="1" key="1">
    <citation type="journal article" date="2020" name="Stud. Mycol.">
        <title>101 Dothideomycetes genomes: a test case for predicting lifestyles and emergence of pathogens.</title>
        <authorList>
            <person name="Haridas S."/>
            <person name="Albert R."/>
            <person name="Binder M."/>
            <person name="Bloem J."/>
            <person name="Labutti K."/>
            <person name="Salamov A."/>
            <person name="Andreopoulos B."/>
            <person name="Baker S."/>
            <person name="Barry K."/>
            <person name="Bills G."/>
            <person name="Bluhm B."/>
            <person name="Cannon C."/>
            <person name="Castanera R."/>
            <person name="Culley D."/>
            <person name="Daum C."/>
            <person name="Ezra D."/>
            <person name="Gonzalez J."/>
            <person name="Henrissat B."/>
            <person name="Kuo A."/>
            <person name="Liang C."/>
            <person name="Lipzen A."/>
            <person name="Lutzoni F."/>
            <person name="Magnuson J."/>
            <person name="Mondo S."/>
            <person name="Nolan M."/>
            <person name="Ohm R."/>
            <person name="Pangilinan J."/>
            <person name="Park H.-J."/>
            <person name="Ramirez L."/>
            <person name="Alfaro M."/>
            <person name="Sun H."/>
            <person name="Tritt A."/>
            <person name="Yoshinaga Y."/>
            <person name="Zwiers L.-H."/>
            <person name="Turgeon B."/>
            <person name="Goodwin S."/>
            <person name="Spatafora J."/>
            <person name="Crous P."/>
            <person name="Grigoriev I."/>
        </authorList>
    </citation>
    <scope>NUCLEOTIDE SEQUENCE</scope>
    <source>
        <strain evidence="1">CBS 119687</strain>
    </source>
</reference>
<name>A0A6A6AC17_9PLEO</name>
<evidence type="ECO:0000313" key="2">
    <source>
        <dbReference type="Proteomes" id="UP000799771"/>
    </source>
</evidence>
<dbReference type="RefSeq" id="XP_033523748.1">
    <property type="nucleotide sequence ID" value="XM_033668121.1"/>
</dbReference>
<sequence>MYVSVDSSAPSIASTSANDSIENQGTIDLATEIRQFLSQTRFHKSSELPQNPWTVPAGHYLRSDGSVVHIEGPDRFRRIAANASVSSSL</sequence>
<dbReference type="OrthoDB" id="10589012at2759"/>
<dbReference type="EMBL" id="ML977506">
    <property type="protein sequence ID" value="KAF2129359.1"/>
    <property type="molecule type" value="Genomic_DNA"/>
</dbReference>
<protein>
    <submittedName>
        <fullName evidence="1">Uncharacterized protein</fullName>
    </submittedName>
</protein>